<dbReference type="GO" id="GO:0009401">
    <property type="term" value="P:phosphoenolpyruvate-dependent sugar phosphotransferase system"/>
    <property type="evidence" value="ECO:0007669"/>
    <property type="project" value="UniProtKB-KW"/>
</dbReference>
<feature type="transmembrane region" description="Helical" evidence="9">
    <location>
        <begin position="317"/>
        <end position="336"/>
    </location>
</feature>
<evidence type="ECO:0000256" key="5">
    <source>
        <dbReference type="ARBA" id="ARBA00022683"/>
    </source>
</evidence>
<dbReference type="KEGG" id="bprl:CL2_01670"/>
<reference evidence="11 12" key="2">
    <citation type="submission" date="2010-03" db="EMBL/GenBank/DDBJ databases">
        <authorList>
            <person name="Pajon A."/>
        </authorList>
    </citation>
    <scope>NUCLEOTIDE SEQUENCE [LARGE SCALE GENOMIC DNA]</scope>
    <source>
        <strain evidence="11 12">SSC/2</strain>
    </source>
</reference>
<feature type="transmembrane region" description="Helical" evidence="9">
    <location>
        <begin position="96"/>
        <end position="116"/>
    </location>
</feature>
<evidence type="ECO:0000256" key="2">
    <source>
        <dbReference type="ARBA" id="ARBA00022448"/>
    </source>
</evidence>
<reference evidence="11 12" key="1">
    <citation type="submission" date="2010-03" db="EMBL/GenBank/DDBJ databases">
        <title>The genome sequence of Clostridiales sp. SSC/2.</title>
        <authorList>
            <consortium name="metaHIT consortium -- http://www.metahit.eu/"/>
            <person name="Pajon A."/>
            <person name="Turner K."/>
            <person name="Parkhill J."/>
            <person name="Duncan S."/>
            <person name="Flint H."/>
        </authorList>
    </citation>
    <scope>NUCLEOTIDE SEQUENCE [LARGE SCALE GENOMIC DNA]</scope>
    <source>
        <strain evidence="11 12">SSC/2</strain>
    </source>
</reference>
<evidence type="ECO:0000313" key="12">
    <source>
        <dbReference type="Proteomes" id="UP000008960"/>
    </source>
</evidence>
<evidence type="ECO:0000256" key="7">
    <source>
        <dbReference type="ARBA" id="ARBA00022989"/>
    </source>
</evidence>
<dbReference type="Proteomes" id="UP000008960">
    <property type="component" value="Chromosome"/>
</dbReference>
<keyword evidence="3" id="KW-1003">Cell membrane</keyword>
<feature type="transmembrane region" description="Helical" evidence="9">
    <location>
        <begin position="128"/>
        <end position="150"/>
    </location>
</feature>
<keyword evidence="5" id="KW-0598">Phosphotransferase system</keyword>
<evidence type="ECO:0000256" key="1">
    <source>
        <dbReference type="ARBA" id="ARBA00004429"/>
    </source>
</evidence>
<dbReference type="RefSeq" id="WP_008393157.1">
    <property type="nucleotide sequence ID" value="NC_021016.1"/>
</dbReference>
<evidence type="ECO:0000256" key="8">
    <source>
        <dbReference type="ARBA" id="ARBA00023136"/>
    </source>
</evidence>
<gene>
    <name evidence="11" type="ORF">CL2_01670</name>
</gene>
<dbReference type="InterPro" id="IPR050864">
    <property type="entry name" value="Bacterial_PTS_Sugar_Transport"/>
</dbReference>
<dbReference type="GO" id="GO:0008982">
    <property type="term" value="F:protein-N(PI)-phosphohistidine-sugar phosphotransferase activity"/>
    <property type="evidence" value="ECO:0007669"/>
    <property type="project" value="InterPro"/>
</dbReference>
<organism evidence="11 12">
    <name type="scientific">Anaerostipes hadrus</name>
    <dbReference type="NCBI Taxonomy" id="649756"/>
    <lineage>
        <taxon>Bacteria</taxon>
        <taxon>Bacillati</taxon>
        <taxon>Bacillota</taxon>
        <taxon>Clostridia</taxon>
        <taxon>Lachnospirales</taxon>
        <taxon>Lachnospiraceae</taxon>
        <taxon>Anaerostipes</taxon>
    </lineage>
</organism>
<feature type="domain" description="PTS EIIC type-2" evidence="10">
    <location>
        <begin position="6"/>
        <end position="346"/>
    </location>
</feature>
<dbReference type="NCBIfam" id="TIGR01427">
    <property type="entry name" value="PTS_IIC_fructo"/>
    <property type="match status" value="1"/>
</dbReference>
<evidence type="ECO:0000256" key="3">
    <source>
        <dbReference type="ARBA" id="ARBA00022475"/>
    </source>
</evidence>
<dbReference type="InterPro" id="IPR013014">
    <property type="entry name" value="PTS_EIIC_2"/>
</dbReference>
<dbReference type="GO" id="GO:0090563">
    <property type="term" value="F:protein-phosphocysteine-sugar phosphotransferase activity"/>
    <property type="evidence" value="ECO:0007669"/>
    <property type="project" value="TreeGrafter"/>
</dbReference>
<feature type="transmembrane region" description="Helical" evidence="9">
    <location>
        <begin position="55"/>
        <end position="76"/>
    </location>
</feature>
<feature type="transmembrane region" description="Helical" evidence="9">
    <location>
        <begin position="210"/>
        <end position="234"/>
    </location>
</feature>
<dbReference type="GO" id="GO:0005351">
    <property type="term" value="F:carbohydrate:proton symporter activity"/>
    <property type="evidence" value="ECO:0007669"/>
    <property type="project" value="InterPro"/>
</dbReference>
<dbReference type="PANTHER" id="PTHR30505:SF0">
    <property type="entry name" value="FRUCTOSE-LIKE PTS SYSTEM EIIBC COMPONENT-RELATED"/>
    <property type="match status" value="1"/>
</dbReference>
<comment type="subcellular location">
    <subcellularLocation>
        <location evidence="1">Cell inner membrane</location>
        <topology evidence="1">Multi-pass membrane protein</topology>
    </subcellularLocation>
</comment>
<dbReference type="PROSITE" id="PS51104">
    <property type="entry name" value="PTS_EIIC_TYPE_2"/>
    <property type="match status" value="1"/>
</dbReference>
<dbReference type="PATRIC" id="fig|245018.3.peg.1456"/>
<feature type="transmembrane region" description="Helical" evidence="9">
    <location>
        <begin position="274"/>
        <end position="297"/>
    </location>
</feature>
<dbReference type="PANTHER" id="PTHR30505">
    <property type="entry name" value="FRUCTOSE-LIKE PERMEASE"/>
    <property type="match status" value="1"/>
</dbReference>
<dbReference type="InterPro" id="IPR006327">
    <property type="entry name" value="PTS_IIC_fruc"/>
</dbReference>
<evidence type="ECO:0000256" key="4">
    <source>
        <dbReference type="ARBA" id="ARBA00022597"/>
    </source>
</evidence>
<evidence type="ECO:0000259" key="10">
    <source>
        <dbReference type="PROSITE" id="PS51104"/>
    </source>
</evidence>
<evidence type="ECO:0000256" key="9">
    <source>
        <dbReference type="SAM" id="Phobius"/>
    </source>
</evidence>
<name>D4MXD2_ANAHA</name>
<feature type="transmembrane region" description="Helical" evidence="9">
    <location>
        <begin position="171"/>
        <end position="190"/>
    </location>
</feature>
<evidence type="ECO:0000313" key="11">
    <source>
        <dbReference type="EMBL" id="CBL37277.1"/>
    </source>
</evidence>
<accession>D4MXD2</accession>
<keyword evidence="4" id="KW-0762">Sugar transport</keyword>
<dbReference type="EMBL" id="FP929061">
    <property type="protein sequence ID" value="CBL37277.1"/>
    <property type="molecule type" value="Genomic_DNA"/>
</dbReference>
<keyword evidence="2" id="KW-0813">Transport</keyword>
<dbReference type="AlphaFoldDB" id="D4MXD2"/>
<sequence>MKNLQIKKHMMTAISYLIPFVCTAGMLMVIGNIAGGTSVDDFTKQISFPDFLTSLGGTGLGFLPVIICAGVSYSIADKAGIAPGVILGLLCKDAGYGFLGGLVSGYLVGYFSVWLLKVVKVPKWVEGLLPQLILPLLGSLIIGALMKYIVGIPILMLTNAITGMLENMQTNMSMIIPFGIIVGVLSAVDYGGPINKVVYAFVCGLLSEGIGGPVAILMQASMIAPFGLTIGYFLSRILKRDIFSKEEVDNLKSAFIMGCCMITEGSYPIILNDLIRITICTGVGAGVGGAICAALNVTSSVPHGGLFALPGFNYPQYWMLALLVGSCVFAVLLQFLKRKPVEQDASEEKDIDLSDLKIS</sequence>
<keyword evidence="7 9" id="KW-1133">Transmembrane helix</keyword>
<proteinExistence type="predicted"/>
<keyword evidence="6 9" id="KW-0812">Transmembrane</keyword>
<evidence type="ECO:0000256" key="6">
    <source>
        <dbReference type="ARBA" id="ARBA00022692"/>
    </source>
</evidence>
<feature type="transmembrane region" description="Helical" evidence="9">
    <location>
        <begin position="12"/>
        <end position="35"/>
    </location>
</feature>
<dbReference type="GO" id="GO:0005886">
    <property type="term" value="C:plasma membrane"/>
    <property type="evidence" value="ECO:0007669"/>
    <property type="project" value="UniProtKB-SubCell"/>
</dbReference>
<protein>
    <submittedName>
        <fullName evidence="11">PTS system, fructose subfamily, IIC component</fullName>
    </submittedName>
</protein>
<keyword evidence="8 9" id="KW-0472">Membrane</keyword>